<comment type="caution">
    <text evidence="2">The sequence shown here is derived from an EMBL/GenBank/DDBJ whole genome shotgun (WGS) entry which is preliminary data.</text>
</comment>
<evidence type="ECO:0000256" key="1">
    <source>
        <dbReference type="SAM" id="MobiDB-lite"/>
    </source>
</evidence>
<reference evidence="2" key="1">
    <citation type="submission" date="2014-08" db="EMBL/GenBank/DDBJ databases">
        <title>Draft genome sequences of Sphingobium herbicidovorans.</title>
        <authorList>
            <person name="Gan H.M."/>
            <person name="Gan H.Y."/>
            <person name="Savka M.A."/>
        </authorList>
    </citation>
    <scope>NUCLEOTIDE SEQUENCE [LARGE SCALE GENOMIC DNA]</scope>
    <source>
        <strain evidence="2">NBRC 16415</strain>
    </source>
</reference>
<dbReference type="AlphaFoldDB" id="A0A086P6Q2"/>
<evidence type="ECO:0000313" key="3">
    <source>
        <dbReference type="Proteomes" id="UP000024284"/>
    </source>
</evidence>
<accession>A0A086P6Q2</accession>
<feature type="region of interest" description="Disordered" evidence="1">
    <location>
        <begin position="226"/>
        <end position="258"/>
    </location>
</feature>
<dbReference type="Proteomes" id="UP000024284">
    <property type="component" value="Unassembled WGS sequence"/>
</dbReference>
<name>A0A086P6Q2_SPHHM</name>
<gene>
    <name evidence="2" type="ORF">BV98_003163</name>
</gene>
<organism evidence="2 3">
    <name type="scientific">Sphingobium herbicidovorans (strain ATCC 700291 / DSM 11019 / CCUG 56400 / KCTC 2939 / LMG 18315 / NBRC 16415 / MH)</name>
    <name type="common">Sphingomonas herbicidovorans</name>
    <dbReference type="NCBI Taxonomy" id="1219045"/>
    <lineage>
        <taxon>Bacteria</taxon>
        <taxon>Pseudomonadati</taxon>
        <taxon>Pseudomonadota</taxon>
        <taxon>Alphaproteobacteria</taxon>
        <taxon>Sphingomonadales</taxon>
        <taxon>Sphingomonadaceae</taxon>
        <taxon>Sphingobium</taxon>
    </lineage>
</organism>
<dbReference type="eggNOG" id="ENOG5032QWD">
    <property type="taxonomic scope" value="Bacteria"/>
</dbReference>
<keyword evidence="3" id="KW-1185">Reference proteome</keyword>
<sequence>MPREIGDQLAAVRRMHHLGVELRGVETLFFIRGHGEGRALAHRDHFETGGELRHLVAVAHPHLMPLAFGPQAVEQGAPLLHLDEGAAELAAFAAFDIAAHLLHHRLLAIADAQDRDARVKEGLRRAWAVLPHDGRWAARQDDALWLEPLERFGGAVEGRDFGIDARLAYAPRDQLRHLAAEVHDKDGILKGQRHRIAFVSQKKRDGARLVRPLRYVQFTPASLRRSRTALQPAPAVPPPIPAEPRRPERPLRSGRRCR</sequence>
<evidence type="ECO:0000313" key="2">
    <source>
        <dbReference type="EMBL" id="KFG89070.1"/>
    </source>
</evidence>
<dbReference type="EMBL" id="JFZA02000036">
    <property type="protein sequence ID" value="KFG89070.1"/>
    <property type="molecule type" value="Genomic_DNA"/>
</dbReference>
<protein>
    <submittedName>
        <fullName evidence="2">Uncharacterized protein</fullName>
    </submittedName>
</protein>
<proteinExistence type="predicted"/>